<keyword evidence="10" id="KW-1185">Reference proteome</keyword>
<dbReference type="EC" id="4.2.1.46" evidence="4 7"/>
<keyword evidence="6 7" id="KW-0456">Lyase</keyword>
<reference evidence="10" key="2">
    <citation type="submission" date="2012-03" db="EMBL/GenBank/DDBJ databases">
        <title>The complete genome sequence of the pioneer microbe on fresh volcanic deposit, Leptospirillum ferrooxidans strain C2-3.</title>
        <authorList>
            <person name="Fujimura R."/>
            <person name="Sato Y."/>
            <person name="Nishizawa T."/>
            <person name="Nanba K."/>
            <person name="Oshima K."/>
            <person name="Hattori M."/>
            <person name="Kamijo T."/>
            <person name="Ohta H."/>
        </authorList>
    </citation>
    <scope>NUCLEOTIDE SEQUENCE [LARGE SCALE GENOMIC DNA]</scope>
    <source>
        <strain evidence="10">C2-3</strain>
    </source>
</reference>
<dbReference type="RefSeq" id="WP_014449008.1">
    <property type="nucleotide sequence ID" value="NC_017094.1"/>
</dbReference>
<comment type="cofactor">
    <cofactor evidence="2 7">
        <name>NAD(+)</name>
        <dbReference type="ChEBI" id="CHEBI:57540"/>
    </cofactor>
</comment>
<dbReference type="GO" id="GO:0008460">
    <property type="term" value="F:dTDP-glucose 4,6-dehydratase activity"/>
    <property type="evidence" value="ECO:0007669"/>
    <property type="project" value="UniProtKB-EC"/>
</dbReference>
<accession>I0IML7</accession>
<dbReference type="Pfam" id="PF16363">
    <property type="entry name" value="GDP_Man_Dehyd"/>
    <property type="match status" value="1"/>
</dbReference>
<dbReference type="CDD" id="cd05246">
    <property type="entry name" value="dTDP_GD_SDR_e"/>
    <property type="match status" value="1"/>
</dbReference>
<dbReference type="EMBL" id="AP012342">
    <property type="protein sequence ID" value="BAM06516.1"/>
    <property type="molecule type" value="Genomic_DNA"/>
</dbReference>
<comment type="similarity">
    <text evidence="3 7">Belongs to the NAD(P)-dependent epimerase/dehydratase family. dTDP-glucose dehydratase subfamily.</text>
</comment>
<evidence type="ECO:0000256" key="3">
    <source>
        <dbReference type="ARBA" id="ARBA00008178"/>
    </source>
</evidence>
<name>I0IML7_LEPFC</name>
<dbReference type="SUPFAM" id="SSF51735">
    <property type="entry name" value="NAD(P)-binding Rossmann-fold domains"/>
    <property type="match status" value="1"/>
</dbReference>
<feature type="domain" description="NAD(P)-binding" evidence="8">
    <location>
        <begin position="6"/>
        <end position="325"/>
    </location>
</feature>
<comment type="catalytic activity">
    <reaction evidence="1 7">
        <text>dTDP-alpha-D-glucose = dTDP-4-dehydro-6-deoxy-alpha-D-glucose + H2O</text>
        <dbReference type="Rhea" id="RHEA:17221"/>
        <dbReference type="ChEBI" id="CHEBI:15377"/>
        <dbReference type="ChEBI" id="CHEBI:57477"/>
        <dbReference type="ChEBI" id="CHEBI:57649"/>
        <dbReference type="EC" id="4.2.1.46"/>
    </reaction>
</comment>
<dbReference type="GO" id="GO:0009225">
    <property type="term" value="P:nucleotide-sugar metabolic process"/>
    <property type="evidence" value="ECO:0007669"/>
    <property type="project" value="InterPro"/>
</dbReference>
<dbReference type="NCBIfam" id="TIGR01181">
    <property type="entry name" value="dTDP_gluc_dehyt"/>
    <property type="match status" value="1"/>
</dbReference>
<dbReference type="Gene3D" id="3.90.25.10">
    <property type="entry name" value="UDP-galactose 4-epimerase, domain 1"/>
    <property type="match status" value="1"/>
</dbReference>
<evidence type="ECO:0000256" key="5">
    <source>
        <dbReference type="ARBA" id="ARBA00023027"/>
    </source>
</evidence>
<dbReference type="Gene3D" id="3.40.50.720">
    <property type="entry name" value="NAD(P)-binding Rossmann-like Domain"/>
    <property type="match status" value="1"/>
</dbReference>
<dbReference type="AlphaFoldDB" id="I0IML7"/>
<dbReference type="PATRIC" id="fig|1162668.3.peg.940"/>
<evidence type="ECO:0000256" key="1">
    <source>
        <dbReference type="ARBA" id="ARBA00001539"/>
    </source>
</evidence>
<evidence type="ECO:0000313" key="9">
    <source>
        <dbReference type="EMBL" id="BAM06516.1"/>
    </source>
</evidence>
<keyword evidence="5" id="KW-0520">NAD</keyword>
<proteinExistence type="inferred from homology"/>
<evidence type="ECO:0000259" key="8">
    <source>
        <dbReference type="Pfam" id="PF16363"/>
    </source>
</evidence>
<dbReference type="InterPro" id="IPR036291">
    <property type="entry name" value="NAD(P)-bd_dom_sf"/>
</dbReference>
<evidence type="ECO:0000256" key="4">
    <source>
        <dbReference type="ARBA" id="ARBA00011990"/>
    </source>
</evidence>
<dbReference type="Proteomes" id="UP000007382">
    <property type="component" value="Chromosome"/>
</dbReference>
<protein>
    <recommendedName>
        <fullName evidence="4 7">dTDP-glucose 4,6-dehydratase</fullName>
        <ecNumber evidence="4 7">4.2.1.46</ecNumber>
    </recommendedName>
</protein>
<dbReference type="eggNOG" id="COG1088">
    <property type="taxonomic scope" value="Bacteria"/>
</dbReference>
<dbReference type="KEGG" id="lfc:LFE_0802"/>
<dbReference type="HOGENOM" id="CLU_007383_1_14_0"/>
<dbReference type="PANTHER" id="PTHR43000">
    <property type="entry name" value="DTDP-D-GLUCOSE 4,6-DEHYDRATASE-RELATED"/>
    <property type="match status" value="1"/>
</dbReference>
<reference evidence="9 10" key="1">
    <citation type="journal article" date="2012" name="J. Bacteriol.">
        <title>Complete Genome Sequence of Leptospirillum ferrooxidans Strain C2-3, Isolated from a Fresh Volcanic Ash Deposit on the Island of Miyake, Japan.</title>
        <authorList>
            <person name="Fujimura R."/>
            <person name="Sato Y."/>
            <person name="Nishizawa T."/>
            <person name="Oshima K."/>
            <person name="Kim S.-W."/>
            <person name="Hattori M."/>
            <person name="Kamijo T."/>
            <person name="Ohta H."/>
        </authorList>
    </citation>
    <scope>NUCLEOTIDE SEQUENCE [LARGE SCALE GENOMIC DNA]</scope>
    <source>
        <strain evidence="9 10">C2-3</strain>
    </source>
</reference>
<sequence>MSKRWLVTGGAGFIGSNFVLEARKKNLAKVLTLDLLTYAGNRTNLSAIEKDPDHEFVHGDISDPSLVRSLIESFKPTAIFHFAAESHVDRSIDHPGIFLKTNVEGTFVLLDEARKYLSGGGGDPGEPFRFIHVSTDEVFGSLGAEDPPFTETTPYAPNSPYAASKAASDHLARAYFHTYGLPVITTNCSNNFGPWQFPEKLIPTVVLAAIEGKEIPLYGDGLNIRDWLYVGDHVQAILRIHEAGIPGETYNIGGNSERTNQRVIETILSILDQERPRSDGHSYSGQVRHVTDRPGHDRRYAMDASRLKRELGWTPEFSFESAIGETVRWYLANEEWWREIRSRKYAGERLGVLPPLKKGAK</sequence>
<gene>
    <name evidence="9" type="ordered locus">LFE_0802</name>
</gene>
<evidence type="ECO:0000256" key="7">
    <source>
        <dbReference type="RuleBase" id="RU004473"/>
    </source>
</evidence>
<dbReference type="STRING" id="1162668.LFE_0802"/>
<dbReference type="OrthoDB" id="9803010at2"/>
<dbReference type="InterPro" id="IPR016040">
    <property type="entry name" value="NAD(P)-bd_dom"/>
</dbReference>
<dbReference type="InterPro" id="IPR005888">
    <property type="entry name" value="dTDP_Gluc_deHydtase"/>
</dbReference>
<evidence type="ECO:0000313" key="10">
    <source>
        <dbReference type="Proteomes" id="UP000007382"/>
    </source>
</evidence>
<evidence type="ECO:0000256" key="2">
    <source>
        <dbReference type="ARBA" id="ARBA00001911"/>
    </source>
</evidence>
<evidence type="ECO:0000256" key="6">
    <source>
        <dbReference type="ARBA" id="ARBA00023239"/>
    </source>
</evidence>
<organism evidence="9 10">
    <name type="scientific">Leptospirillum ferrooxidans (strain C2-3)</name>
    <dbReference type="NCBI Taxonomy" id="1162668"/>
    <lineage>
        <taxon>Bacteria</taxon>
        <taxon>Pseudomonadati</taxon>
        <taxon>Nitrospirota</taxon>
        <taxon>Nitrospiria</taxon>
        <taxon>Nitrospirales</taxon>
        <taxon>Nitrospiraceae</taxon>
        <taxon>Leptospirillum</taxon>
    </lineage>
</organism>